<organism evidence="3 4">
    <name type="scientific">Halobium palmae</name>
    <dbReference type="NCBI Taxonomy" id="1776492"/>
    <lineage>
        <taxon>Archaea</taxon>
        <taxon>Methanobacteriati</taxon>
        <taxon>Methanobacteriota</taxon>
        <taxon>Stenosarchaea group</taxon>
        <taxon>Halobacteria</taxon>
        <taxon>Halobacteriales</taxon>
        <taxon>Haloferacaceae</taxon>
        <taxon>Halobium</taxon>
    </lineage>
</organism>
<proteinExistence type="predicted"/>
<gene>
    <name evidence="3" type="ORF">ACFQE1_03205</name>
</gene>
<accession>A0ABD5RW83</accession>
<dbReference type="InterPro" id="IPR002792">
    <property type="entry name" value="TRAM_dom"/>
</dbReference>
<sequence>MTEQNGSYVIEIPRQEIEQGGISPGDLYRIGVLTHQSSSPRPTENENETRSSSRSDSDRQQGPPVNEGDTIEVTIETLGEQGDGIAKVERGYVIIVSGGQPGDTVLVEIENVRENVAFAEIISN</sequence>
<feature type="domain" description="TRAM" evidence="2">
    <location>
        <begin position="64"/>
        <end position="123"/>
    </location>
</feature>
<feature type="region of interest" description="Disordered" evidence="1">
    <location>
        <begin position="1"/>
        <end position="70"/>
    </location>
</feature>
<evidence type="ECO:0000256" key="1">
    <source>
        <dbReference type="SAM" id="MobiDB-lite"/>
    </source>
</evidence>
<dbReference type="InterPro" id="IPR012340">
    <property type="entry name" value="NA-bd_OB-fold"/>
</dbReference>
<dbReference type="Pfam" id="PF01938">
    <property type="entry name" value="TRAM"/>
    <property type="match status" value="1"/>
</dbReference>
<dbReference type="PROSITE" id="PS50926">
    <property type="entry name" value="TRAM"/>
    <property type="match status" value="1"/>
</dbReference>
<dbReference type="SUPFAM" id="SSF50249">
    <property type="entry name" value="Nucleic acid-binding proteins"/>
    <property type="match status" value="1"/>
</dbReference>
<protein>
    <submittedName>
        <fullName evidence="3">TRAM domain-containing protein</fullName>
    </submittedName>
</protein>
<evidence type="ECO:0000313" key="4">
    <source>
        <dbReference type="Proteomes" id="UP001596328"/>
    </source>
</evidence>
<feature type="compositionally biased region" description="Basic and acidic residues" evidence="1">
    <location>
        <begin position="43"/>
        <end position="59"/>
    </location>
</feature>
<evidence type="ECO:0000313" key="3">
    <source>
        <dbReference type="EMBL" id="MFC6723416.1"/>
    </source>
</evidence>
<reference evidence="3 4" key="1">
    <citation type="journal article" date="2019" name="Int. J. Syst. Evol. Microbiol.">
        <title>The Global Catalogue of Microorganisms (GCM) 10K type strain sequencing project: providing services to taxonomists for standard genome sequencing and annotation.</title>
        <authorList>
            <consortium name="The Broad Institute Genomics Platform"/>
            <consortium name="The Broad Institute Genome Sequencing Center for Infectious Disease"/>
            <person name="Wu L."/>
            <person name="Ma J."/>
        </authorList>
    </citation>
    <scope>NUCLEOTIDE SEQUENCE [LARGE SCALE GENOMIC DNA]</scope>
    <source>
        <strain evidence="3 4">NBRC 111368</strain>
    </source>
</reference>
<dbReference type="Gene3D" id="2.40.50.140">
    <property type="entry name" value="Nucleic acid-binding proteins"/>
    <property type="match status" value="1"/>
</dbReference>
<evidence type="ECO:0000259" key="2">
    <source>
        <dbReference type="PROSITE" id="PS50926"/>
    </source>
</evidence>
<dbReference type="AlphaFoldDB" id="A0ABD5RW83"/>
<dbReference type="EMBL" id="JBHSWU010000016">
    <property type="protein sequence ID" value="MFC6723416.1"/>
    <property type="molecule type" value="Genomic_DNA"/>
</dbReference>
<comment type="caution">
    <text evidence="3">The sequence shown here is derived from an EMBL/GenBank/DDBJ whole genome shotgun (WGS) entry which is preliminary data.</text>
</comment>
<keyword evidence="4" id="KW-1185">Reference proteome</keyword>
<dbReference type="Proteomes" id="UP001596328">
    <property type="component" value="Unassembled WGS sequence"/>
</dbReference>
<name>A0ABD5RW83_9EURY</name>